<accession>A0A840YU27</accession>
<dbReference type="FunFam" id="1.10.287.950:FF:000001">
    <property type="entry name" value="Methyl-accepting chemotaxis sensory transducer"/>
    <property type="match status" value="1"/>
</dbReference>
<proteinExistence type="inferred from homology"/>
<feature type="transmembrane region" description="Helical" evidence="6">
    <location>
        <begin position="23"/>
        <end position="42"/>
    </location>
</feature>
<feature type="coiled-coil region" evidence="5">
    <location>
        <begin position="169"/>
        <end position="196"/>
    </location>
</feature>
<evidence type="ECO:0000259" key="7">
    <source>
        <dbReference type="PROSITE" id="PS50111"/>
    </source>
</evidence>
<evidence type="ECO:0000256" key="1">
    <source>
        <dbReference type="ARBA" id="ARBA00004370"/>
    </source>
</evidence>
<dbReference type="PRINTS" id="PR00260">
    <property type="entry name" value="CHEMTRNSDUCR"/>
</dbReference>
<dbReference type="GO" id="GO:0007165">
    <property type="term" value="P:signal transduction"/>
    <property type="evidence" value="ECO:0007669"/>
    <property type="project" value="UniProtKB-KW"/>
</dbReference>
<evidence type="ECO:0000313" key="9">
    <source>
        <dbReference type="EMBL" id="MBB5717106.1"/>
    </source>
</evidence>
<dbReference type="Gene3D" id="6.10.340.10">
    <property type="match status" value="1"/>
</dbReference>
<feature type="domain" description="Methyl-accepting transducer" evidence="7">
    <location>
        <begin position="157"/>
        <end position="386"/>
    </location>
</feature>
<dbReference type="PANTHER" id="PTHR43531:SF11">
    <property type="entry name" value="METHYL-ACCEPTING CHEMOTAXIS PROTEIN 3"/>
    <property type="match status" value="1"/>
</dbReference>
<comment type="caution">
    <text evidence="9">The sequence shown here is derived from an EMBL/GenBank/DDBJ whole genome shotgun (WGS) entry which is preliminary data.</text>
</comment>
<comment type="similarity">
    <text evidence="3">Belongs to the methyl-accepting chemotaxis (MCP) protein family.</text>
</comment>
<keyword evidence="10" id="KW-1185">Reference proteome</keyword>
<dbReference type="PROSITE" id="PS50885">
    <property type="entry name" value="HAMP"/>
    <property type="match status" value="2"/>
</dbReference>
<dbReference type="SMART" id="SM00283">
    <property type="entry name" value="MA"/>
    <property type="match status" value="1"/>
</dbReference>
<feature type="domain" description="HAMP" evidence="8">
    <location>
        <begin position="100"/>
        <end position="152"/>
    </location>
</feature>
<keyword evidence="6" id="KW-0812">Transmembrane</keyword>
<keyword evidence="2" id="KW-0145">Chemotaxis</keyword>
<dbReference type="AlphaFoldDB" id="A0A840YU27"/>
<dbReference type="GO" id="GO:0016020">
    <property type="term" value="C:membrane"/>
    <property type="evidence" value="ECO:0007669"/>
    <property type="project" value="UniProtKB-SubCell"/>
</dbReference>
<keyword evidence="5" id="KW-0175">Coiled coil</keyword>
<dbReference type="SUPFAM" id="SSF58104">
    <property type="entry name" value="Methyl-accepting chemotaxis protein (MCP) signaling domain"/>
    <property type="match status" value="1"/>
</dbReference>
<dbReference type="PROSITE" id="PS50111">
    <property type="entry name" value="CHEMOTAXIS_TRANSDUC_2"/>
    <property type="match status" value="1"/>
</dbReference>
<dbReference type="InterPro" id="IPR004090">
    <property type="entry name" value="Chemotax_Me-accpt_rcpt"/>
</dbReference>
<keyword evidence="6" id="KW-0472">Membrane</keyword>
<evidence type="ECO:0000256" key="3">
    <source>
        <dbReference type="ARBA" id="ARBA00029447"/>
    </source>
</evidence>
<evidence type="ECO:0000256" key="5">
    <source>
        <dbReference type="SAM" id="Coils"/>
    </source>
</evidence>
<name>A0A840YU27_9SPHN</name>
<evidence type="ECO:0000259" key="8">
    <source>
        <dbReference type="PROSITE" id="PS50885"/>
    </source>
</evidence>
<dbReference type="EMBL" id="JACIJI010000001">
    <property type="protein sequence ID" value="MBB5717106.1"/>
    <property type="molecule type" value="Genomic_DNA"/>
</dbReference>
<keyword evidence="6" id="KW-1133">Transmembrane helix</keyword>
<organism evidence="9 10">
    <name type="scientific">Stakelama sediminis</name>
    <dbReference type="NCBI Taxonomy" id="463200"/>
    <lineage>
        <taxon>Bacteria</taxon>
        <taxon>Pseudomonadati</taxon>
        <taxon>Pseudomonadota</taxon>
        <taxon>Alphaproteobacteria</taxon>
        <taxon>Sphingomonadales</taxon>
        <taxon>Sphingomonadaceae</taxon>
        <taxon>Stakelama</taxon>
    </lineage>
</organism>
<protein>
    <submittedName>
        <fullName evidence="9">Methyl-accepting chemotaxis protein</fullName>
    </submittedName>
</protein>
<dbReference type="Proteomes" id="UP000554342">
    <property type="component" value="Unassembled WGS sequence"/>
</dbReference>
<evidence type="ECO:0000256" key="4">
    <source>
        <dbReference type="PROSITE-ProRule" id="PRU00284"/>
    </source>
</evidence>
<dbReference type="CDD" id="cd11386">
    <property type="entry name" value="MCP_signal"/>
    <property type="match status" value="1"/>
</dbReference>
<dbReference type="RefSeq" id="WP_345573605.1">
    <property type="nucleotide sequence ID" value="NZ_BAABIF010000004.1"/>
</dbReference>
<evidence type="ECO:0000256" key="2">
    <source>
        <dbReference type="ARBA" id="ARBA00022500"/>
    </source>
</evidence>
<dbReference type="Gene3D" id="1.10.287.950">
    <property type="entry name" value="Methyl-accepting chemotaxis protein"/>
    <property type="match status" value="1"/>
</dbReference>
<sequence>MLGAAGLAMMVLAEADLGVSFETLIAVAGIIITSMVAFLAYAGKVITKPYVDTVVRMEGLAAGDLDSEIQYTDYPDCVGRMTKAMTTFRNNAIEVQKAREAQEKIVTNLSTGLQKLAENDLSFKIKQPFPEGYDELRQDYNRAIESVSGTIVAVRNAAGSVHTGGSEINAASDDLAQRTEQQAASLEETAAAMNQVTEMVRETAQSAAEVNRSISETHHEATEGGKVVQRAVSAMGAIEKSSQEITQIINVIDGIAFQTNLLALNAGVEAARAGDAGKGFAVVANEVRALAQRSADAAKDIKTLITTSGEQVSSGVTLVGQTGDLLEKIVGRVGEISSLITTIADSAETQATNLQQVNTAVGDMDKMTQQNAAMVEESTAAARSLANEADELSSLVSRFRTGDEGTAPVAVAAAPKRSARKAPQVVGNLALKTVEEDEDWTEF</sequence>
<dbReference type="GO" id="GO:0006935">
    <property type="term" value="P:chemotaxis"/>
    <property type="evidence" value="ECO:0007669"/>
    <property type="project" value="UniProtKB-KW"/>
</dbReference>
<dbReference type="GO" id="GO:0004888">
    <property type="term" value="F:transmembrane signaling receptor activity"/>
    <property type="evidence" value="ECO:0007669"/>
    <property type="project" value="InterPro"/>
</dbReference>
<dbReference type="InterPro" id="IPR004089">
    <property type="entry name" value="MCPsignal_dom"/>
</dbReference>
<comment type="subcellular location">
    <subcellularLocation>
        <location evidence="1">Membrane</location>
    </subcellularLocation>
</comment>
<evidence type="ECO:0000256" key="6">
    <source>
        <dbReference type="SAM" id="Phobius"/>
    </source>
</evidence>
<dbReference type="PANTHER" id="PTHR43531">
    <property type="entry name" value="PROTEIN ICFG"/>
    <property type="match status" value="1"/>
</dbReference>
<feature type="domain" description="HAMP" evidence="8">
    <location>
        <begin position="44"/>
        <end position="97"/>
    </location>
</feature>
<dbReference type="Pfam" id="PF00015">
    <property type="entry name" value="MCPsignal"/>
    <property type="match status" value="1"/>
</dbReference>
<dbReference type="InterPro" id="IPR003660">
    <property type="entry name" value="HAMP_dom"/>
</dbReference>
<gene>
    <name evidence="9" type="ORF">FHR23_000013</name>
</gene>
<evidence type="ECO:0000313" key="10">
    <source>
        <dbReference type="Proteomes" id="UP000554342"/>
    </source>
</evidence>
<reference evidence="9 10" key="1">
    <citation type="submission" date="2020-08" db="EMBL/GenBank/DDBJ databases">
        <title>Genomic Encyclopedia of Type Strains, Phase IV (KMG-IV): sequencing the most valuable type-strain genomes for metagenomic binning, comparative biology and taxonomic classification.</title>
        <authorList>
            <person name="Goeker M."/>
        </authorList>
    </citation>
    <scope>NUCLEOTIDE SEQUENCE [LARGE SCALE GENOMIC DNA]</scope>
    <source>
        <strain evidence="9 10">DSM 27203</strain>
    </source>
</reference>
<dbReference type="InterPro" id="IPR051310">
    <property type="entry name" value="MCP_chemotaxis"/>
</dbReference>
<keyword evidence="4" id="KW-0807">Transducer</keyword>